<feature type="transmembrane region" description="Helical" evidence="12">
    <location>
        <begin position="91"/>
        <end position="112"/>
    </location>
</feature>
<evidence type="ECO:0000256" key="6">
    <source>
        <dbReference type="ARBA" id="ARBA00022882"/>
    </source>
</evidence>
<feature type="transmembrane region" description="Helical" evidence="12">
    <location>
        <begin position="212"/>
        <end position="236"/>
    </location>
</feature>
<dbReference type="Gene3D" id="1.10.287.70">
    <property type="match status" value="1"/>
</dbReference>
<dbReference type="Proteomes" id="UP000215539">
    <property type="component" value="Chromosome 1"/>
</dbReference>
<dbReference type="GO" id="GO:0008076">
    <property type="term" value="C:voltage-gated potassium channel complex"/>
    <property type="evidence" value="ECO:0007669"/>
    <property type="project" value="InterPro"/>
</dbReference>
<keyword evidence="2" id="KW-0813">Transport</keyword>
<dbReference type="GO" id="GO:0005249">
    <property type="term" value="F:voltage-gated potassium channel activity"/>
    <property type="evidence" value="ECO:0007669"/>
    <property type="project" value="InterPro"/>
</dbReference>
<dbReference type="InterPro" id="IPR027359">
    <property type="entry name" value="Volt_channel_dom_sf"/>
</dbReference>
<organism evidence="15 17">
    <name type="scientific">Capnocytophaga haemolytica</name>
    <dbReference type="NCBI Taxonomy" id="45243"/>
    <lineage>
        <taxon>Bacteria</taxon>
        <taxon>Pseudomonadati</taxon>
        <taxon>Bacteroidota</taxon>
        <taxon>Flavobacteriia</taxon>
        <taxon>Flavobacteriales</taxon>
        <taxon>Flavobacteriaceae</taxon>
        <taxon>Capnocytophaga</taxon>
    </lineage>
</organism>
<reference evidence="14 16" key="1">
    <citation type="submission" date="2016-02" db="EMBL/GenBank/DDBJ databases">
        <authorList>
            <person name="Holder M.E."/>
            <person name="Ajami N.J."/>
            <person name="Petrosino J.F."/>
        </authorList>
    </citation>
    <scope>NUCLEOTIDE SEQUENCE [LARGE SCALE GENOMIC DNA]</scope>
    <source>
        <strain evidence="14 16">CCUG 32990</strain>
    </source>
</reference>
<dbReference type="Gene3D" id="1.20.120.350">
    <property type="entry name" value="Voltage-gated potassium channels. Chain C"/>
    <property type="match status" value="1"/>
</dbReference>
<evidence type="ECO:0000256" key="1">
    <source>
        <dbReference type="ARBA" id="ARBA00004141"/>
    </source>
</evidence>
<dbReference type="EMBL" id="CP014227">
    <property type="protein sequence ID" value="AMD85298.1"/>
    <property type="molecule type" value="Genomic_DNA"/>
</dbReference>
<dbReference type="PRINTS" id="PR00169">
    <property type="entry name" value="KCHANNEL"/>
</dbReference>
<evidence type="ECO:0000256" key="11">
    <source>
        <dbReference type="ARBA" id="ARBA00023303"/>
    </source>
</evidence>
<dbReference type="RefSeq" id="WP_066429648.1">
    <property type="nucleotide sequence ID" value="NZ_CP014227.1"/>
</dbReference>
<dbReference type="KEGG" id="chg:AXF12_07105"/>
<keyword evidence="16" id="KW-1185">Reference proteome</keyword>
<feature type="transmembrane region" description="Helical" evidence="12">
    <location>
        <begin position="30"/>
        <end position="48"/>
    </location>
</feature>
<gene>
    <name evidence="14" type="ORF">AXF12_07105</name>
    <name evidence="15" type="ORF">SAMEA44541418_00279</name>
</gene>
<evidence type="ECO:0000313" key="17">
    <source>
        <dbReference type="Proteomes" id="UP000215539"/>
    </source>
</evidence>
<evidence type="ECO:0000256" key="4">
    <source>
        <dbReference type="ARBA" id="ARBA00022692"/>
    </source>
</evidence>
<dbReference type="AlphaFoldDB" id="A0AAX2GUR8"/>
<dbReference type="GO" id="GO:0001508">
    <property type="term" value="P:action potential"/>
    <property type="evidence" value="ECO:0007669"/>
    <property type="project" value="TreeGrafter"/>
</dbReference>
<dbReference type="PANTHER" id="PTHR11537:SF254">
    <property type="entry name" value="POTASSIUM VOLTAGE-GATED CHANNEL PROTEIN SHAB"/>
    <property type="match status" value="1"/>
</dbReference>
<sequence>MRKGVKSKYEFLKQHAYLIIYGTNTPMGRLFDITLLILISISVIMVMLETVENVDYHLHSILVFLEWVITIFFTLEYILRIISNKKPYQYIFSLYGVIDLIALLPMYLSFVIPGTKALSVVRALRLLRIFRILDLASFMHQGEELKAALRRSRNKIIIFIYFVLVICILLGSLMYLIERHQNGFSSIPRSIYWCIVTLTTVGYGDIAPETAIGQIIAAVVMIRYGIIAVPTGIVTAEYSRGRKDCKTNSNHKENNKATLVCKHCGEHNHSNDAKFCHQCGEPLSYQRINETS</sequence>
<protein>
    <submittedName>
        <fullName evidence="14">Ion transporter</fullName>
    </submittedName>
    <submittedName>
        <fullName evidence="15">MlotiK1 channel</fullName>
    </submittedName>
</protein>
<evidence type="ECO:0000256" key="7">
    <source>
        <dbReference type="ARBA" id="ARBA00022958"/>
    </source>
</evidence>
<keyword evidence="7" id="KW-0630">Potassium</keyword>
<dbReference type="InterPro" id="IPR005821">
    <property type="entry name" value="Ion_trans_dom"/>
</dbReference>
<comment type="subcellular location">
    <subcellularLocation>
        <location evidence="1">Membrane</location>
        <topology evidence="1">Multi-pass membrane protein</topology>
    </subcellularLocation>
</comment>
<keyword evidence="8 12" id="KW-1133">Transmembrane helix</keyword>
<evidence type="ECO:0000256" key="10">
    <source>
        <dbReference type="ARBA" id="ARBA00023136"/>
    </source>
</evidence>
<evidence type="ECO:0000256" key="2">
    <source>
        <dbReference type="ARBA" id="ARBA00022448"/>
    </source>
</evidence>
<keyword evidence="9" id="KW-0406">Ion transport</keyword>
<reference evidence="15 17" key="2">
    <citation type="submission" date="2017-06" db="EMBL/GenBank/DDBJ databases">
        <authorList>
            <consortium name="Pathogen Informatics"/>
        </authorList>
    </citation>
    <scope>NUCLEOTIDE SEQUENCE [LARGE SCALE GENOMIC DNA]</scope>
    <source>
        <strain evidence="15 17">NCTC12947</strain>
    </source>
</reference>
<evidence type="ECO:0000259" key="13">
    <source>
        <dbReference type="Pfam" id="PF00520"/>
    </source>
</evidence>
<accession>A0AAX2GUR8</accession>
<dbReference type="EMBL" id="LT906449">
    <property type="protein sequence ID" value="SNV03507.1"/>
    <property type="molecule type" value="Genomic_DNA"/>
</dbReference>
<evidence type="ECO:0000313" key="16">
    <source>
        <dbReference type="Proteomes" id="UP000065822"/>
    </source>
</evidence>
<dbReference type="Pfam" id="PF00520">
    <property type="entry name" value="Ion_trans"/>
    <property type="match status" value="1"/>
</dbReference>
<keyword evidence="6" id="KW-0851">Voltage-gated channel</keyword>
<dbReference type="InterPro" id="IPR028325">
    <property type="entry name" value="VG_K_chnl"/>
</dbReference>
<dbReference type="Proteomes" id="UP000065822">
    <property type="component" value="Chromosome"/>
</dbReference>
<feature type="transmembrane region" description="Helical" evidence="12">
    <location>
        <begin position="189"/>
        <end position="206"/>
    </location>
</feature>
<proteinExistence type="predicted"/>
<feature type="domain" description="Ion transport" evidence="13">
    <location>
        <begin position="29"/>
        <end position="243"/>
    </location>
</feature>
<dbReference type="PANTHER" id="PTHR11537">
    <property type="entry name" value="VOLTAGE-GATED POTASSIUM CHANNEL"/>
    <property type="match status" value="1"/>
</dbReference>
<evidence type="ECO:0000256" key="8">
    <source>
        <dbReference type="ARBA" id="ARBA00022989"/>
    </source>
</evidence>
<feature type="transmembrane region" description="Helical" evidence="12">
    <location>
        <begin position="60"/>
        <end position="79"/>
    </location>
</feature>
<keyword evidence="3" id="KW-0633">Potassium transport</keyword>
<evidence type="ECO:0000313" key="15">
    <source>
        <dbReference type="EMBL" id="SNV03507.1"/>
    </source>
</evidence>
<evidence type="ECO:0000313" key="14">
    <source>
        <dbReference type="EMBL" id="AMD85298.1"/>
    </source>
</evidence>
<evidence type="ECO:0000256" key="12">
    <source>
        <dbReference type="SAM" id="Phobius"/>
    </source>
</evidence>
<name>A0AAX2GUR8_9FLAO</name>
<keyword evidence="10 12" id="KW-0472">Membrane</keyword>
<evidence type="ECO:0000256" key="5">
    <source>
        <dbReference type="ARBA" id="ARBA00022826"/>
    </source>
</evidence>
<keyword evidence="4 12" id="KW-0812">Transmembrane</keyword>
<dbReference type="SUPFAM" id="SSF81324">
    <property type="entry name" value="Voltage-gated potassium channels"/>
    <property type="match status" value="1"/>
</dbReference>
<evidence type="ECO:0000256" key="3">
    <source>
        <dbReference type="ARBA" id="ARBA00022538"/>
    </source>
</evidence>
<feature type="transmembrane region" description="Helical" evidence="12">
    <location>
        <begin position="156"/>
        <end position="177"/>
    </location>
</feature>
<keyword evidence="5" id="KW-0631">Potassium channel</keyword>
<keyword evidence="11" id="KW-0407">Ion channel</keyword>
<evidence type="ECO:0000256" key="9">
    <source>
        <dbReference type="ARBA" id="ARBA00023065"/>
    </source>
</evidence>